<evidence type="ECO:0000313" key="2">
    <source>
        <dbReference type="RefSeq" id="XP_010468169.1"/>
    </source>
</evidence>
<dbReference type="GeneID" id="104748189"/>
<organism evidence="1 2">
    <name type="scientific">Camelina sativa</name>
    <name type="common">False flax</name>
    <name type="synonym">Myagrum sativum</name>
    <dbReference type="NCBI Taxonomy" id="90675"/>
    <lineage>
        <taxon>Eukaryota</taxon>
        <taxon>Viridiplantae</taxon>
        <taxon>Streptophyta</taxon>
        <taxon>Embryophyta</taxon>
        <taxon>Tracheophyta</taxon>
        <taxon>Spermatophyta</taxon>
        <taxon>Magnoliopsida</taxon>
        <taxon>eudicotyledons</taxon>
        <taxon>Gunneridae</taxon>
        <taxon>Pentapetalae</taxon>
        <taxon>rosids</taxon>
        <taxon>malvids</taxon>
        <taxon>Brassicales</taxon>
        <taxon>Brassicaceae</taxon>
        <taxon>Camelineae</taxon>
        <taxon>Camelina</taxon>
    </lineage>
</organism>
<evidence type="ECO:0000313" key="1">
    <source>
        <dbReference type="Proteomes" id="UP000694864"/>
    </source>
</evidence>
<name>A0ABM0WAN3_CAMSA</name>
<reference evidence="1" key="1">
    <citation type="journal article" date="2014" name="Nat. Commun.">
        <title>The emerging biofuel crop Camelina sativa retains a highly undifferentiated hexaploid genome structure.</title>
        <authorList>
            <person name="Kagale S."/>
            <person name="Koh C."/>
            <person name="Nixon J."/>
            <person name="Bollina V."/>
            <person name="Clarke W.E."/>
            <person name="Tuteja R."/>
            <person name="Spillane C."/>
            <person name="Robinson S.J."/>
            <person name="Links M.G."/>
            <person name="Clarke C."/>
            <person name="Higgins E.E."/>
            <person name="Huebert T."/>
            <person name="Sharpe A.G."/>
            <person name="Parkin I.A."/>
        </authorList>
    </citation>
    <scope>NUCLEOTIDE SEQUENCE [LARGE SCALE GENOMIC DNA]</scope>
    <source>
        <strain evidence="1">cv. DH55</strain>
    </source>
</reference>
<protein>
    <submittedName>
        <fullName evidence="2">Zinc finger X-linked protein ZXDB-like</fullName>
    </submittedName>
</protein>
<dbReference type="RefSeq" id="XP_010468169.1">
    <property type="nucleotide sequence ID" value="XM_010469867.1"/>
</dbReference>
<accession>A0ABM0WAN3</accession>
<sequence>MLDLVVALVSCVVLIVVFIFLICITTSGADVNSPPPLSRPGQLGLPVYRTKCEDLAGAGSAISVARTDIYGGSGGACGGGEGIITRDTKLPFPPRPSLIPPRPVELPRPTYRAKNQDLISTGIAVSLAVSVLNSGSGVGCGHGGGNGNSYSDGGGGGGGGCGGGC</sequence>
<keyword evidence="1" id="KW-1185">Reference proteome</keyword>
<reference evidence="2" key="2">
    <citation type="submission" date="2025-08" db="UniProtKB">
        <authorList>
            <consortium name="RefSeq"/>
        </authorList>
    </citation>
    <scope>IDENTIFICATION</scope>
    <source>
        <tissue evidence="2">Leaf</tissue>
    </source>
</reference>
<proteinExistence type="predicted"/>
<gene>
    <name evidence="2" type="primary">LOC104748189</name>
</gene>
<dbReference type="Proteomes" id="UP000694864">
    <property type="component" value="Chromosome 15"/>
</dbReference>